<feature type="transmembrane region" description="Helical" evidence="1">
    <location>
        <begin position="115"/>
        <end position="140"/>
    </location>
</feature>
<feature type="transmembrane region" description="Helical" evidence="1">
    <location>
        <begin position="64"/>
        <end position="85"/>
    </location>
</feature>
<sequence>MKEKAPGKTLLQVVGIIMVVVGVLSLLVSLINIAVLGMTGSGEVGEIMEQSLAATGATMADYKASVYIMTAGALINLVIGIIGIANCNKIQKAGICFVCGIILIVWQLGTDVYSAATSGITVTSLVSIVIGLILPLLYFWGALKNRQAMLDGKAQ</sequence>
<dbReference type="AlphaFoldDB" id="A0A9D2QT40"/>
<organism evidence="2 3">
    <name type="scientific">Candidatus Blautia avicola</name>
    <dbReference type="NCBI Taxonomy" id="2838483"/>
    <lineage>
        <taxon>Bacteria</taxon>
        <taxon>Bacillati</taxon>
        <taxon>Bacillota</taxon>
        <taxon>Clostridia</taxon>
        <taxon>Lachnospirales</taxon>
        <taxon>Lachnospiraceae</taxon>
        <taxon>Blautia</taxon>
    </lineage>
</organism>
<feature type="transmembrane region" description="Helical" evidence="1">
    <location>
        <begin position="12"/>
        <end position="35"/>
    </location>
</feature>
<dbReference type="EMBL" id="DWUY01000203">
    <property type="protein sequence ID" value="HJD29115.1"/>
    <property type="molecule type" value="Genomic_DNA"/>
</dbReference>
<accession>A0A9D2QT40</accession>
<feature type="transmembrane region" description="Helical" evidence="1">
    <location>
        <begin position="92"/>
        <end position="109"/>
    </location>
</feature>
<evidence type="ECO:0000256" key="1">
    <source>
        <dbReference type="SAM" id="Phobius"/>
    </source>
</evidence>
<comment type="caution">
    <text evidence="2">The sequence shown here is derived from an EMBL/GenBank/DDBJ whole genome shotgun (WGS) entry which is preliminary data.</text>
</comment>
<keyword evidence="1" id="KW-1133">Transmembrane helix</keyword>
<dbReference type="Proteomes" id="UP000823892">
    <property type="component" value="Unassembled WGS sequence"/>
</dbReference>
<evidence type="ECO:0000313" key="2">
    <source>
        <dbReference type="EMBL" id="HJD29115.1"/>
    </source>
</evidence>
<name>A0A9D2QT40_9FIRM</name>
<reference evidence="2" key="2">
    <citation type="submission" date="2021-04" db="EMBL/GenBank/DDBJ databases">
        <authorList>
            <person name="Gilroy R."/>
        </authorList>
    </citation>
    <scope>NUCLEOTIDE SEQUENCE</scope>
    <source>
        <strain evidence="2">ChiBcec6-4105</strain>
    </source>
</reference>
<keyword evidence="1" id="KW-0472">Membrane</keyword>
<gene>
    <name evidence="2" type="ORF">H9914_09020</name>
</gene>
<protein>
    <recommendedName>
        <fullName evidence="4">DUF4064 domain-containing protein</fullName>
    </recommendedName>
</protein>
<keyword evidence="1" id="KW-0812">Transmembrane</keyword>
<proteinExistence type="predicted"/>
<evidence type="ECO:0000313" key="3">
    <source>
        <dbReference type="Proteomes" id="UP000823892"/>
    </source>
</evidence>
<evidence type="ECO:0008006" key="4">
    <source>
        <dbReference type="Google" id="ProtNLM"/>
    </source>
</evidence>
<reference evidence="2" key="1">
    <citation type="journal article" date="2021" name="PeerJ">
        <title>Extensive microbial diversity within the chicken gut microbiome revealed by metagenomics and culture.</title>
        <authorList>
            <person name="Gilroy R."/>
            <person name="Ravi A."/>
            <person name="Getino M."/>
            <person name="Pursley I."/>
            <person name="Horton D.L."/>
            <person name="Alikhan N.F."/>
            <person name="Baker D."/>
            <person name="Gharbi K."/>
            <person name="Hall N."/>
            <person name="Watson M."/>
            <person name="Adriaenssens E.M."/>
            <person name="Foster-Nyarko E."/>
            <person name="Jarju S."/>
            <person name="Secka A."/>
            <person name="Antonio M."/>
            <person name="Oren A."/>
            <person name="Chaudhuri R.R."/>
            <person name="La Ragione R."/>
            <person name="Hildebrand F."/>
            <person name="Pallen M.J."/>
        </authorList>
    </citation>
    <scope>NUCLEOTIDE SEQUENCE</scope>
    <source>
        <strain evidence="2">ChiBcec6-4105</strain>
    </source>
</reference>